<dbReference type="EMBL" id="RHFK02000010">
    <property type="protein sequence ID" value="TWW69344.1"/>
    <property type="molecule type" value="Genomic_DNA"/>
</dbReference>
<keyword evidence="3" id="KW-1185">Reference proteome</keyword>
<comment type="caution">
    <text evidence="2">The sequence shown here is derived from an EMBL/GenBank/DDBJ whole genome shotgun (WGS) entry which is preliminary data.</text>
</comment>
<dbReference type="PANTHER" id="PTHR14735">
    <property type="entry name" value="COILED-COIL DOMAIN-CONTAINING PROTEIN 134"/>
    <property type="match status" value="1"/>
</dbReference>
<dbReference type="PANTHER" id="PTHR14735:SF1">
    <property type="entry name" value="COILED-COIL DOMAIN-CONTAINING PROTEIN 134"/>
    <property type="match status" value="1"/>
</dbReference>
<feature type="compositionally biased region" description="Low complexity" evidence="1">
    <location>
        <begin position="29"/>
        <end position="53"/>
    </location>
</feature>
<feature type="region of interest" description="Disordered" evidence="1">
    <location>
        <begin position="28"/>
        <end position="71"/>
    </location>
</feature>
<gene>
    <name evidence="2" type="ORF">D4764_18G0001500</name>
</gene>
<dbReference type="Proteomes" id="UP000324091">
    <property type="component" value="Chromosome 18"/>
</dbReference>
<accession>A0A5C6NPN9</accession>
<dbReference type="InterPro" id="IPR026321">
    <property type="entry name" value="CC134"/>
</dbReference>
<evidence type="ECO:0000313" key="3">
    <source>
        <dbReference type="Proteomes" id="UP000324091"/>
    </source>
</evidence>
<protein>
    <submittedName>
        <fullName evidence="2">Coiled-coil domain-containing protein 134</fullName>
    </submittedName>
</protein>
<feature type="compositionally biased region" description="Basic residues" evidence="1">
    <location>
        <begin position="395"/>
        <end position="405"/>
    </location>
</feature>
<reference evidence="2 3" key="1">
    <citation type="submission" date="2019-04" db="EMBL/GenBank/DDBJ databases">
        <title>Chromosome genome assembly for Takifugu flavidus.</title>
        <authorList>
            <person name="Xiao S."/>
        </authorList>
    </citation>
    <scope>NUCLEOTIDE SEQUENCE [LARGE SCALE GENOMIC DNA]</scope>
    <source>
        <strain evidence="2">HTHZ2018</strain>
        <tissue evidence="2">Muscle</tissue>
    </source>
</reference>
<evidence type="ECO:0000256" key="1">
    <source>
        <dbReference type="SAM" id="MobiDB-lite"/>
    </source>
</evidence>
<proteinExistence type="predicted"/>
<feature type="compositionally biased region" description="Basic residues" evidence="1">
    <location>
        <begin position="58"/>
        <end position="70"/>
    </location>
</feature>
<organism evidence="2 3">
    <name type="scientific">Takifugu flavidus</name>
    <name type="common">sansaifugu</name>
    <dbReference type="NCBI Taxonomy" id="433684"/>
    <lineage>
        <taxon>Eukaryota</taxon>
        <taxon>Metazoa</taxon>
        <taxon>Chordata</taxon>
        <taxon>Craniata</taxon>
        <taxon>Vertebrata</taxon>
        <taxon>Euteleostomi</taxon>
        <taxon>Actinopterygii</taxon>
        <taxon>Neopterygii</taxon>
        <taxon>Teleostei</taxon>
        <taxon>Neoteleostei</taxon>
        <taxon>Acanthomorphata</taxon>
        <taxon>Eupercaria</taxon>
        <taxon>Tetraodontiformes</taxon>
        <taxon>Tetradontoidea</taxon>
        <taxon>Tetraodontidae</taxon>
        <taxon>Takifugu</taxon>
    </lineage>
</organism>
<dbReference type="Pfam" id="PF15002">
    <property type="entry name" value="ERK-JNK_inhib"/>
    <property type="match status" value="1"/>
</dbReference>
<dbReference type="SUPFAM" id="SSF52266">
    <property type="entry name" value="SGNH hydrolase"/>
    <property type="match status" value="1"/>
</dbReference>
<evidence type="ECO:0000313" key="2">
    <source>
        <dbReference type="EMBL" id="TWW69344.1"/>
    </source>
</evidence>
<feature type="region of interest" description="Disordered" evidence="1">
    <location>
        <begin position="378"/>
        <end position="405"/>
    </location>
</feature>
<name>A0A5C6NPN9_9TELE</name>
<dbReference type="Gene3D" id="3.40.50.12700">
    <property type="match status" value="1"/>
</dbReference>
<dbReference type="Gene3D" id="3.40.50.12690">
    <property type="match status" value="1"/>
</dbReference>
<sequence length="405" mass="45698">MEARLSELETRFRSLELAGVASCSQGKLAAAEPPSVASASGPPAAAEQPASQGGWVTVRRKRSPKQRPAVHHQPLPVANRFSPLGDTPAEKPTLVIGDSVLRHVKPTPATIVRCIPGARAGDIEAYLWLLARRNRKFGKVIIHVGANDTRLRQSEVTKINLKSVCNYAKTMSDSVAFSGPLPNLASDEMFSRMSSLRRWLSRWCPDNQVAFIDNWSTFWGKPGLIRRDGVHPTRDAAISRRSPYMSLVLLKVLEDSRQILVAANMQPDDPFPMDDKIKEAYSHVVENTAFFGDVALRFPRIVHHYFDRNSEWGGLLRWGLHFCNQTGVFTGGAHHHVLTLMSQELGITEKTPDFMNPYRTERDDVLHTAEAFKKILREEEKRRRKEEKRKEIRKGPRISRSRSEL</sequence>
<dbReference type="CDD" id="cd00229">
    <property type="entry name" value="SGNH_hydrolase"/>
    <property type="match status" value="1"/>
</dbReference>
<dbReference type="AlphaFoldDB" id="A0A5C6NPN9"/>